<dbReference type="Proteomes" id="UP000184275">
    <property type="component" value="Unassembled WGS sequence"/>
</dbReference>
<evidence type="ECO:0000313" key="2">
    <source>
        <dbReference type="EMBL" id="SHK28441.1"/>
    </source>
</evidence>
<organism evidence="2 3">
    <name type="scientific">Fibrobacter intestinalis</name>
    <dbReference type="NCBI Taxonomy" id="28122"/>
    <lineage>
        <taxon>Bacteria</taxon>
        <taxon>Pseudomonadati</taxon>
        <taxon>Fibrobacterota</taxon>
        <taxon>Fibrobacteria</taxon>
        <taxon>Fibrobacterales</taxon>
        <taxon>Fibrobacteraceae</taxon>
        <taxon>Fibrobacter</taxon>
    </lineage>
</organism>
<name>A0A1M6R7I4_9BACT</name>
<gene>
    <name evidence="2" type="ORF">SAMN05720469_103139</name>
</gene>
<proteinExistence type="predicted"/>
<keyword evidence="1" id="KW-0812">Transmembrane</keyword>
<evidence type="ECO:0000256" key="1">
    <source>
        <dbReference type="SAM" id="Phobius"/>
    </source>
</evidence>
<reference evidence="3" key="1">
    <citation type="submission" date="2016-11" db="EMBL/GenBank/DDBJ databases">
        <authorList>
            <person name="Varghese N."/>
            <person name="Submissions S."/>
        </authorList>
    </citation>
    <scope>NUCLEOTIDE SEQUENCE [LARGE SCALE GENOMIC DNA]</scope>
    <source>
        <strain evidence="3">UWOS</strain>
    </source>
</reference>
<sequence>MRQFFFVRECCLFGQSTFEHDAELAVDCTPVTNRHGPFPRSFKRGQLQDLEVSASQFMYQLFMACGFLGFPFFGYAVSYFSTLRLLRSIVDSLQVGSKLFTVLVRHVLERIANLAHKATLVFRFWEGDGNGLLDTGQSIGADDEYILDATVLPFA</sequence>
<evidence type="ECO:0000313" key="3">
    <source>
        <dbReference type="Proteomes" id="UP000184275"/>
    </source>
</evidence>
<keyword evidence="3" id="KW-1185">Reference proteome</keyword>
<feature type="transmembrane region" description="Helical" evidence="1">
    <location>
        <begin position="57"/>
        <end position="77"/>
    </location>
</feature>
<keyword evidence="1" id="KW-0472">Membrane</keyword>
<keyword evidence="1" id="KW-1133">Transmembrane helix</keyword>
<dbReference type="EMBL" id="FRAW01000003">
    <property type="protein sequence ID" value="SHK28441.1"/>
    <property type="molecule type" value="Genomic_DNA"/>
</dbReference>
<protein>
    <submittedName>
        <fullName evidence="2">Uncharacterized protein</fullName>
    </submittedName>
</protein>
<accession>A0A1M6R7I4</accession>
<dbReference type="AlphaFoldDB" id="A0A1M6R7I4"/>